<comment type="caution">
    <text evidence="12">The sequence shown here is derived from an EMBL/GenBank/DDBJ whole genome shotgun (WGS) entry which is preliminary data.</text>
</comment>
<dbReference type="EMBL" id="CAJHNH020001779">
    <property type="protein sequence ID" value="CAG5124432.1"/>
    <property type="molecule type" value="Genomic_DNA"/>
</dbReference>
<evidence type="ECO:0000256" key="3">
    <source>
        <dbReference type="ARBA" id="ARBA00022676"/>
    </source>
</evidence>
<keyword evidence="5 11" id="KW-0812">Transmembrane</keyword>
<evidence type="ECO:0000256" key="11">
    <source>
        <dbReference type="SAM" id="Phobius"/>
    </source>
</evidence>
<evidence type="ECO:0000313" key="12">
    <source>
        <dbReference type="EMBL" id="CAG5124432.1"/>
    </source>
</evidence>
<dbReference type="GO" id="GO:0008375">
    <property type="term" value="F:acetylglucosaminyltransferase activity"/>
    <property type="evidence" value="ECO:0007669"/>
    <property type="project" value="TreeGrafter"/>
</dbReference>
<evidence type="ECO:0000256" key="8">
    <source>
        <dbReference type="ARBA" id="ARBA00023136"/>
    </source>
</evidence>
<evidence type="ECO:0000256" key="2">
    <source>
        <dbReference type="ARBA" id="ARBA00004922"/>
    </source>
</evidence>
<dbReference type="AlphaFoldDB" id="A0A8S3ZBT3"/>
<keyword evidence="7 11" id="KW-1133">Transmembrane helix</keyword>
<accession>A0A8S3ZBT3</accession>
<protein>
    <recommendedName>
        <fullName evidence="14">Beta-1,3-galactosyl-O-glycosyl-glycoprotein beta-1,6-N-acetylglucosaminyltransferase</fullName>
    </recommendedName>
</protein>
<comment type="pathway">
    <text evidence="2">Protein modification; protein glycosylation.</text>
</comment>
<keyword evidence="4" id="KW-0808">Transferase</keyword>
<proteinExistence type="inferred from homology"/>
<dbReference type="Proteomes" id="UP000678393">
    <property type="component" value="Unassembled WGS sequence"/>
</dbReference>
<evidence type="ECO:0000256" key="5">
    <source>
        <dbReference type="ARBA" id="ARBA00022692"/>
    </source>
</evidence>
<keyword evidence="6" id="KW-0735">Signal-anchor</keyword>
<keyword evidence="8 11" id="KW-0472">Membrane</keyword>
<evidence type="ECO:0000256" key="7">
    <source>
        <dbReference type="ARBA" id="ARBA00022989"/>
    </source>
</evidence>
<dbReference type="InterPro" id="IPR003406">
    <property type="entry name" value="Glyco_trans_14"/>
</dbReference>
<dbReference type="Pfam" id="PF02485">
    <property type="entry name" value="Branch"/>
    <property type="match status" value="1"/>
</dbReference>
<feature type="transmembrane region" description="Helical" evidence="11">
    <location>
        <begin position="12"/>
        <end position="30"/>
    </location>
</feature>
<evidence type="ECO:0000256" key="9">
    <source>
        <dbReference type="ARBA" id="ARBA00023180"/>
    </source>
</evidence>
<comment type="similarity">
    <text evidence="10">Belongs to the glycosyltransferase 14 family.</text>
</comment>
<evidence type="ECO:0000313" key="13">
    <source>
        <dbReference type="Proteomes" id="UP000678393"/>
    </source>
</evidence>
<name>A0A8S3ZBT3_9EUPU</name>
<dbReference type="OrthoDB" id="2019572at2759"/>
<evidence type="ECO:0000256" key="1">
    <source>
        <dbReference type="ARBA" id="ARBA00004606"/>
    </source>
</evidence>
<sequence length="487" mass="56158">MVLHKLSTKCSKSRILVLLVISVIILFLTYDARDKSALTVVSTDVIEPRPGHSALLHASKEATPSDVHIYADKQAPQKPAVIQVPEKPVDKQAPQKPTVSQTPERFAMFDRQMVVRSANLMKVKEVDCKALFADSRIDIEKAKTITRDVGLPALNETHYINLTSNCKQFQTERGYIMSSLTKEEEEFPLAFSMLVFKEPEMVERLLRAIYRPQNYYCIHVDQKATEHFYKTMQALTKCFPNVIIATRRIDVQWGWFTVLEPELLCMEELWRFPRWKYFFTLTGQEFPLKTNHELVKILTAYDGANDLEGTIKRANFDRWRSPAPFGIRPIKGSVHITVNRDFVNYILHNNTAKVLLEWVKRDTSFPDETFFATLNHNPQLGIRGTYKGEPETDEEKKPFLTRFKNWGHLPCASGNYVRAICILSLGDLPQLGQAKQYFANKFYLSEDRAVIGCLEEKIFNDTRDEYLGLKTFDVSYYASLDFVKNKV</sequence>
<evidence type="ECO:0000256" key="10">
    <source>
        <dbReference type="ARBA" id="ARBA00038150"/>
    </source>
</evidence>
<evidence type="ECO:0000256" key="4">
    <source>
        <dbReference type="ARBA" id="ARBA00022679"/>
    </source>
</evidence>
<evidence type="ECO:0008006" key="14">
    <source>
        <dbReference type="Google" id="ProtNLM"/>
    </source>
</evidence>
<dbReference type="GO" id="GO:0016020">
    <property type="term" value="C:membrane"/>
    <property type="evidence" value="ECO:0007669"/>
    <property type="project" value="UniProtKB-SubCell"/>
</dbReference>
<evidence type="ECO:0000256" key="6">
    <source>
        <dbReference type="ARBA" id="ARBA00022968"/>
    </source>
</evidence>
<keyword evidence="13" id="KW-1185">Reference proteome</keyword>
<gene>
    <name evidence="12" type="ORF">CUNI_LOCUS9990</name>
</gene>
<comment type="subcellular location">
    <subcellularLocation>
        <location evidence="1">Membrane</location>
        <topology evidence="1">Single-pass type II membrane protein</topology>
    </subcellularLocation>
</comment>
<organism evidence="12 13">
    <name type="scientific">Candidula unifasciata</name>
    <dbReference type="NCBI Taxonomy" id="100452"/>
    <lineage>
        <taxon>Eukaryota</taxon>
        <taxon>Metazoa</taxon>
        <taxon>Spiralia</taxon>
        <taxon>Lophotrochozoa</taxon>
        <taxon>Mollusca</taxon>
        <taxon>Gastropoda</taxon>
        <taxon>Heterobranchia</taxon>
        <taxon>Euthyneura</taxon>
        <taxon>Panpulmonata</taxon>
        <taxon>Eupulmonata</taxon>
        <taxon>Stylommatophora</taxon>
        <taxon>Helicina</taxon>
        <taxon>Helicoidea</taxon>
        <taxon>Geomitridae</taxon>
        <taxon>Candidula</taxon>
    </lineage>
</organism>
<reference evidence="12" key="1">
    <citation type="submission" date="2021-04" db="EMBL/GenBank/DDBJ databases">
        <authorList>
            <consortium name="Molecular Ecology Group"/>
        </authorList>
    </citation>
    <scope>NUCLEOTIDE SEQUENCE</scope>
</reference>
<keyword evidence="9" id="KW-0325">Glycoprotein</keyword>
<dbReference type="PANTHER" id="PTHR19297:SF185">
    <property type="entry name" value="BETA-1,3-GALACTOSYL-O-GLYCOSYL-GLYCOPROTEIN BETA-1,6-N-ACETYLGLUCOSAMINYLTRANSFERASE 3"/>
    <property type="match status" value="1"/>
</dbReference>
<keyword evidence="3" id="KW-0328">Glycosyltransferase</keyword>
<dbReference type="PANTHER" id="PTHR19297">
    <property type="entry name" value="GLYCOSYLTRANSFERASE 14 FAMILY MEMBER"/>
    <property type="match status" value="1"/>
</dbReference>